<evidence type="ECO:0000313" key="2">
    <source>
        <dbReference type="EMBL" id="SEJ54222.1"/>
    </source>
</evidence>
<keyword evidence="3" id="KW-1185">Reference proteome</keyword>
<reference evidence="2 3" key="1">
    <citation type="submission" date="2016-10" db="EMBL/GenBank/DDBJ databases">
        <authorList>
            <person name="de Groot N.N."/>
        </authorList>
    </citation>
    <scope>NUCLEOTIDE SEQUENCE [LARGE SCALE GENOMIC DNA]</scope>
    <source>
        <strain evidence="2 3">DSM 2179</strain>
    </source>
</reference>
<accession>A0A1H6ZWW2</accession>
<name>A0A1H6ZWW2_9FIRM</name>
<dbReference type="InterPro" id="IPR004919">
    <property type="entry name" value="GmrSD_N"/>
</dbReference>
<organism evidence="2 3">
    <name type="scientific">Propionispira arboris</name>
    <dbReference type="NCBI Taxonomy" id="84035"/>
    <lineage>
        <taxon>Bacteria</taxon>
        <taxon>Bacillati</taxon>
        <taxon>Bacillota</taxon>
        <taxon>Negativicutes</taxon>
        <taxon>Selenomonadales</taxon>
        <taxon>Selenomonadaceae</taxon>
        <taxon>Propionispira</taxon>
    </lineage>
</organism>
<sequence length="595" mass="67835">MASSFHSNDKSISEVLMSISKADVQLPDFQRGWVWDDYRIKALIASISNSYPVGAVMFLEYGGDNIRFKYRQFTGVDFVAKPDKLVLDGQQRLTSIFCAMFSKKVVKTITEKKADIKRFYYLDIKNCLNPQIDRVDAILSIPEDRKLKSDFGRKIDLDLSTREKEFEHHMFPLNIVYDLMACNTWQNEYQKSHKYNPDILERYARFTVDVLVLIQSYKLPIITLDKAIPKEAVCQVFENVNTGGIELTVFELVTATFAADDFELRKDWEKRKEALNKQSVLSNVTATDFLTSMTLLTGYSRHKNRGAAVSCKKKDVLNLTLEEYKNNADQLADGFLQAAKFLQEQRIFSERDLPYSTQLIPMAATFTLLGSKVHDSTVKRKIARWYWCGVFGEMYGGANETRYALDVTGLISWITENGQDPDTISRSYFNPTRLISLQTRLSAAYKGVMALLLKAGCSDFISGSAMDFTTFLDENTDIHHVFPRAYCEKKGYKREKWNSIVNKTPLFARTNRILGGNAPSEYLNKIENDSKVIAADLDKFITSHKIDTAIIRIDDFDGFFVNRAKKLLDLISIAMGKTISNRDSEETIAAFGDKL</sequence>
<dbReference type="RefSeq" id="WP_091831569.1">
    <property type="nucleotide sequence ID" value="NZ_FNZK01000010.1"/>
</dbReference>
<evidence type="ECO:0000313" key="3">
    <source>
        <dbReference type="Proteomes" id="UP000199662"/>
    </source>
</evidence>
<dbReference type="STRING" id="84035.SAMN05660742_1105"/>
<dbReference type="EMBL" id="FNZK01000010">
    <property type="protein sequence ID" value="SEJ54222.1"/>
    <property type="molecule type" value="Genomic_DNA"/>
</dbReference>
<dbReference type="AlphaFoldDB" id="A0A1H6ZWW2"/>
<dbReference type="Pfam" id="PF03235">
    <property type="entry name" value="GmrSD_N"/>
    <property type="match status" value="1"/>
</dbReference>
<dbReference type="Proteomes" id="UP000199662">
    <property type="component" value="Unassembled WGS sequence"/>
</dbReference>
<proteinExistence type="predicted"/>
<evidence type="ECO:0000259" key="1">
    <source>
        <dbReference type="Pfam" id="PF03235"/>
    </source>
</evidence>
<dbReference type="PANTHER" id="PTHR37292">
    <property type="entry name" value="VNG6097C"/>
    <property type="match status" value="1"/>
</dbReference>
<feature type="domain" description="GmrSD restriction endonucleases N-terminal" evidence="1">
    <location>
        <begin position="20"/>
        <end position="257"/>
    </location>
</feature>
<gene>
    <name evidence="2" type="ORF">SAMN05660742_1105</name>
</gene>
<protein>
    <recommendedName>
        <fullName evidence="1">GmrSD restriction endonucleases N-terminal domain-containing protein</fullName>
    </recommendedName>
</protein>
<dbReference type="PANTHER" id="PTHR37292:SF2">
    <property type="entry name" value="DUF262 DOMAIN-CONTAINING PROTEIN"/>
    <property type="match status" value="1"/>
</dbReference>